<feature type="transmembrane region" description="Helical" evidence="5">
    <location>
        <begin position="351"/>
        <end position="372"/>
    </location>
</feature>
<evidence type="ECO:0000256" key="5">
    <source>
        <dbReference type="SAM" id="Phobius"/>
    </source>
</evidence>
<evidence type="ECO:0000313" key="8">
    <source>
        <dbReference type="Proteomes" id="UP000736164"/>
    </source>
</evidence>
<dbReference type="Gene3D" id="1.20.1250.20">
    <property type="entry name" value="MFS general substrate transporter like domains"/>
    <property type="match status" value="1"/>
</dbReference>
<dbReference type="InterPro" id="IPR036259">
    <property type="entry name" value="MFS_trans_sf"/>
</dbReference>
<evidence type="ECO:0000256" key="4">
    <source>
        <dbReference type="ARBA" id="ARBA00023136"/>
    </source>
</evidence>
<protein>
    <submittedName>
        <fullName evidence="7">S22AD protein</fullName>
    </submittedName>
</protein>
<dbReference type="SUPFAM" id="SSF103473">
    <property type="entry name" value="MFS general substrate transporter"/>
    <property type="match status" value="1"/>
</dbReference>
<feature type="transmembrane region" description="Helical" evidence="5">
    <location>
        <begin position="178"/>
        <end position="196"/>
    </location>
</feature>
<feature type="transmembrane region" description="Helical" evidence="5">
    <location>
        <begin position="18"/>
        <end position="40"/>
    </location>
</feature>
<keyword evidence="4 5" id="KW-0472">Membrane</keyword>
<dbReference type="PANTHER" id="PTHR24064">
    <property type="entry name" value="SOLUTE CARRIER FAMILY 22 MEMBER"/>
    <property type="match status" value="1"/>
</dbReference>
<evidence type="ECO:0000256" key="2">
    <source>
        <dbReference type="ARBA" id="ARBA00022692"/>
    </source>
</evidence>
<organism evidence="7 8">
    <name type="scientific">Atractosteus spatula</name>
    <name type="common">Alligator gar</name>
    <name type="synonym">Lepisosteus spatula</name>
    <dbReference type="NCBI Taxonomy" id="7917"/>
    <lineage>
        <taxon>Eukaryota</taxon>
        <taxon>Metazoa</taxon>
        <taxon>Chordata</taxon>
        <taxon>Craniata</taxon>
        <taxon>Vertebrata</taxon>
        <taxon>Euteleostomi</taxon>
        <taxon>Actinopterygii</taxon>
        <taxon>Neopterygii</taxon>
        <taxon>Holostei</taxon>
        <taxon>Semionotiformes</taxon>
        <taxon>Lepisosteidae</taxon>
        <taxon>Atractosteus</taxon>
    </lineage>
</organism>
<keyword evidence="8" id="KW-1185">Reference proteome</keyword>
<reference evidence="7" key="1">
    <citation type="journal article" date="2021" name="Cell">
        <title>Tracing the genetic footprints of vertebrate landing in non-teleost ray-finned fishes.</title>
        <authorList>
            <person name="Bi X."/>
            <person name="Wang K."/>
            <person name="Yang L."/>
            <person name="Pan H."/>
            <person name="Jiang H."/>
            <person name="Wei Q."/>
            <person name="Fang M."/>
            <person name="Yu H."/>
            <person name="Zhu C."/>
            <person name="Cai Y."/>
            <person name="He Y."/>
            <person name="Gan X."/>
            <person name="Zeng H."/>
            <person name="Yu D."/>
            <person name="Zhu Y."/>
            <person name="Jiang H."/>
            <person name="Qiu Q."/>
            <person name="Yang H."/>
            <person name="Zhang Y.E."/>
            <person name="Wang W."/>
            <person name="Zhu M."/>
            <person name="He S."/>
            <person name="Zhang G."/>
        </authorList>
    </citation>
    <scope>NUCLEOTIDE SEQUENCE</scope>
    <source>
        <strain evidence="7">Allg_001</strain>
    </source>
</reference>
<dbReference type="GO" id="GO:0016020">
    <property type="term" value="C:membrane"/>
    <property type="evidence" value="ECO:0007669"/>
    <property type="project" value="UniProtKB-SubCell"/>
</dbReference>
<gene>
    <name evidence="7" type="primary">Slc22a13_2</name>
    <name evidence="7" type="ORF">GTO95_0004032</name>
</gene>
<dbReference type="PROSITE" id="PS50850">
    <property type="entry name" value="MFS"/>
    <property type="match status" value="1"/>
</dbReference>
<feature type="non-terminal residue" evidence="7">
    <location>
        <position position="534"/>
    </location>
</feature>
<feature type="non-terminal residue" evidence="7">
    <location>
        <position position="1"/>
    </location>
</feature>
<evidence type="ECO:0000259" key="6">
    <source>
        <dbReference type="PROSITE" id="PS50850"/>
    </source>
</evidence>
<evidence type="ECO:0000313" key="7">
    <source>
        <dbReference type="EMBL" id="MBN3323232.1"/>
    </source>
</evidence>
<evidence type="ECO:0000256" key="3">
    <source>
        <dbReference type="ARBA" id="ARBA00022989"/>
    </source>
</evidence>
<proteinExistence type="predicted"/>
<feature type="transmembrane region" description="Helical" evidence="5">
    <location>
        <begin position="123"/>
        <end position="141"/>
    </location>
</feature>
<feature type="transmembrane region" description="Helical" evidence="5">
    <location>
        <begin position="148"/>
        <end position="172"/>
    </location>
</feature>
<comment type="caution">
    <text evidence="7">The sequence shown here is derived from an EMBL/GenBank/DDBJ whole genome shotgun (WGS) entry which is preliminary data.</text>
</comment>
<comment type="subcellular location">
    <subcellularLocation>
        <location evidence="1">Membrane</location>
        <topology evidence="1">Multi-pass membrane protein</topology>
    </subcellularLocation>
</comment>
<feature type="domain" description="Major facilitator superfamily (MFS) profile" evidence="6">
    <location>
        <begin position="22"/>
        <end position="492"/>
    </location>
</feature>
<name>A0A8J7P0L1_ATRSP</name>
<dbReference type="EMBL" id="JAAWVO010063805">
    <property type="protein sequence ID" value="MBN3323232.1"/>
    <property type="molecule type" value="Genomic_DNA"/>
</dbReference>
<feature type="transmembrane region" description="Helical" evidence="5">
    <location>
        <begin position="406"/>
        <end position="430"/>
    </location>
</feature>
<keyword evidence="2 5" id="KW-0812">Transmembrane</keyword>
<feature type="transmembrane region" description="Helical" evidence="5">
    <location>
        <begin position="208"/>
        <end position="229"/>
    </location>
</feature>
<feature type="transmembrane region" description="Helical" evidence="5">
    <location>
        <begin position="322"/>
        <end position="339"/>
    </location>
</feature>
<dbReference type="Proteomes" id="UP000736164">
    <property type="component" value="Unassembled WGS sequence"/>
</dbReference>
<sequence>EERGICVFRVMGPLQKSVYWRLSLIFVFTAFMFFVDVFTVHNFSCASLRESGNVNFLDESPEKNFSYDISNENRSLSIAFAESFNVSTNKRGAENKNKHVMSNHAVNKTSSECGDNKLREYGLTMYMSGLLLGSLFGGALSDKYGKKVLLVGCSTIQAIIALMPAFIPNAIFHLTARLIGGIMCCGINIASFSLGVEWSLPRYHVWPPALLSFSFSIGMMFLALIAYLASNWQQFYLAIAVPQLLCIPLYFCIPESPRWLLMKKRFSTLEEYRHESREDQENLDLILDTVGMKTQQPMEQNNASETNSDFQYFRSQTIVQRLCIMSFISLSSALTYYGICFNVGNFGVNIYLAQFFSGLTEMPTLLVPLLLVRFGRRTFTMISLLMSGSGCLLSLLVSKLCDMPSLVMALALIGKLCMQTTVFVSLLYGIELFPTVIRQKCVGFVNLWYRIGCILNAVLSPKDGISLEAMICYGSGPILGAGLCLLLPETSGISLPDTVQDCQKQPVPSLFSKSRKVHIPGKVCSGPEPIQELQ</sequence>
<dbReference type="GO" id="GO:0022857">
    <property type="term" value="F:transmembrane transporter activity"/>
    <property type="evidence" value="ECO:0007669"/>
    <property type="project" value="InterPro"/>
</dbReference>
<dbReference type="AlphaFoldDB" id="A0A8J7P0L1"/>
<feature type="transmembrane region" description="Helical" evidence="5">
    <location>
        <begin position="235"/>
        <end position="253"/>
    </location>
</feature>
<dbReference type="Pfam" id="PF00083">
    <property type="entry name" value="Sugar_tr"/>
    <property type="match status" value="1"/>
</dbReference>
<evidence type="ECO:0000256" key="1">
    <source>
        <dbReference type="ARBA" id="ARBA00004141"/>
    </source>
</evidence>
<feature type="transmembrane region" description="Helical" evidence="5">
    <location>
        <begin position="379"/>
        <end position="400"/>
    </location>
</feature>
<accession>A0A8J7P0L1</accession>
<dbReference type="InterPro" id="IPR005828">
    <property type="entry name" value="MFS_sugar_transport-like"/>
</dbReference>
<dbReference type="InterPro" id="IPR020846">
    <property type="entry name" value="MFS_dom"/>
</dbReference>
<keyword evidence="3 5" id="KW-1133">Transmembrane helix</keyword>